<dbReference type="InterPro" id="IPR050679">
    <property type="entry name" value="Bact_HTH_transcr_reg"/>
</dbReference>
<dbReference type="InterPro" id="IPR000524">
    <property type="entry name" value="Tscrpt_reg_HTH_GntR"/>
</dbReference>
<dbReference type="GO" id="GO:0003700">
    <property type="term" value="F:DNA-binding transcription factor activity"/>
    <property type="evidence" value="ECO:0007669"/>
    <property type="project" value="InterPro"/>
</dbReference>
<keyword evidence="6" id="KW-1185">Reference proteome</keyword>
<evidence type="ECO:0000259" key="4">
    <source>
        <dbReference type="PROSITE" id="PS50949"/>
    </source>
</evidence>
<keyword evidence="1" id="KW-0805">Transcription regulation</keyword>
<evidence type="ECO:0000256" key="1">
    <source>
        <dbReference type="ARBA" id="ARBA00023015"/>
    </source>
</evidence>
<dbReference type="Proteomes" id="UP000198935">
    <property type="component" value="Unassembled WGS sequence"/>
</dbReference>
<dbReference type="InterPro" id="IPR028978">
    <property type="entry name" value="Chorismate_lyase_/UTRA_dom_sf"/>
</dbReference>
<evidence type="ECO:0000313" key="5">
    <source>
        <dbReference type="EMBL" id="SDY69737.1"/>
    </source>
</evidence>
<name>A0A1H3LYX1_9BACI</name>
<dbReference type="EMBL" id="FNPI01000003">
    <property type="protein sequence ID" value="SDY69737.1"/>
    <property type="molecule type" value="Genomic_DNA"/>
</dbReference>
<dbReference type="Gene3D" id="3.40.1410.10">
    <property type="entry name" value="Chorismate lyase-like"/>
    <property type="match status" value="1"/>
</dbReference>
<dbReference type="Pfam" id="PF00392">
    <property type="entry name" value="GntR"/>
    <property type="match status" value="1"/>
</dbReference>
<proteinExistence type="predicted"/>
<evidence type="ECO:0000313" key="6">
    <source>
        <dbReference type="Proteomes" id="UP000198935"/>
    </source>
</evidence>
<organism evidence="5 6">
    <name type="scientific">Evansella caseinilytica</name>
    <dbReference type="NCBI Taxonomy" id="1503961"/>
    <lineage>
        <taxon>Bacteria</taxon>
        <taxon>Bacillati</taxon>
        <taxon>Bacillota</taxon>
        <taxon>Bacilli</taxon>
        <taxon>Bacillales</taxon>
        <taxon>Bacillaceae</taxon>
        <taxon>Evansella</taxon>
    </lineage>
</organism>
<dbReference type="PANTHER" id="PTHR44846:SF17">
    <property type="entry name" value="GNTR-FAMILY TRANSCRIPTIONAL REGULATOR"/>
    <property type="match status" value="1"/>
</dbReference>
<dbReference type="InterPro" id="IPR036388">
    <property type="entry name" value="WH-like_DNA-bd_sf"/>
</dbReference>
<dbReference type="SUPFAM" id="SSF46785">
    <property type="entry name" value="Winged helix' DNA-binding domain"/>
    <property type="match status" value="1"/>
</dbReference>
<dbReference type="GO" id="GO:0045892">
    <property type="term" value="P:negative regulation of DNA-templated transcription"/>
    <property type="evidence" value="ECO:0007669"/>
    <property type="project" value="TreeGrafter"/>
</dbReference>
<evidence type="ECO:0000256" key="2">
    <source>
        <dbReference type="ARBA" id="ARBA00023125"/>
    </source>
</evidence>
<dbReference type="CDD" id="cd07377">
    <property type="entry name" value="WHTH_GntR"/>
    <property type="match status" value="1"/>
</dbReference>
<keyword evidence="2" id="KW-0238">DNA-binding</keyword>
<keyword evidence="3" id="KW-0804">Transcription</keyword>
<evidence type="ECO:0000256" key="3">
    <source>
        <dbReference type="ARBA" id="ARBA00023163"/>
    </source>
</evidence>
<feature type="domain" description="HTH gntR-type" evidence="4">
    <location>
        <begin position="35"/>
        <end position="103"/>
    </location>
</feature>
<dbReference type="SMART" id="SM00345">
    <property type="entry name" value="HTH_GNTR"/>
    <property type="match status" value="1"/>
</dbReference>
<dbReference type="InterPro" id="IPR011663">
    <property type="entry name" value="UTRA"/>
</dbReference>
<accession>A0A1H3LYX1</accession>
<dbReference type="STRING" id="1503961.SAMN05421736_10364"/>
<dbReference type="InterPro" id="IPR036390">
    <property type="entry name" value="WH_DNA-bd_sf"/>
</dbReference>
<reference evidence="6" key="1">
    <citation type="submission" date="2016-10" db="EMBL/GenBank/DDBJ databases">
        <authorList>
            <person name="Varghese N."/>
            <person name="Submissions S."/>
        </authorList>
    </citation>
    <scope>NUCLEOTIDE SEQUENCE [LARGE SCALE GENOMIC DNA]</scope>
    <source>
        <strain evidence="6">SP</strain>
    </source>
</reference>
<dbReference type="GO" id="GO:0003677">
    <property type="term" value="F:DNA binding"/>
    <property type="evidence" value="ECO:0007669"/>
    <property type="project" value="UniProtKB-KW"/>
</dbReference>
<sequence>MIIEVFVHSLVTHDDHWALHWSSAGGISMIKADQRPLYLQVIDKMKEDIGNGVYEAGERLPSEFQLSKQLGVSRATLREALRLLEEESIIVRRHGVGTFVNSKPLFSSGIEQLFSVTDMILRGKKQPGTIFLSSFIETADEEDHRQFKSAEFSELVVMERVRTADGEPVVYCLDRIPKLYIPEFISHEQQSIFDQLEVAGTKITCAFTQIEPVGYHEKVSEILQCGPETALLVLKQMHYDENEQPVLHSLNYFRADKFKFHVLRKRV</sequence>
<dbReference type="AlphaFoldDB" id="A0A1H3LYX1"/>
<dbReference type="PANTHER" id="PTHR44846">
    <property type="entry name" value="MANNOSYL-D-GLYCERATE TRANSPORT/METABOLISM SYSTEM REPRESSOR MNGR-RELATED"/>
    <property type="match status" value="1"/>
</dbReference>
<dbReference type="PRINTS" id="PR00035">
    <property type="entry name" value="HTHGNTR"/>
</dbReference>
<gene>
    <name evidence="5" type="ORF">SAMN05421736_10364</name>
</gene>
<dbReference type="SMART" id="SM00866">
    <property type="entry name" value="UTRA"/>
    <property type="match status" value="1"/>
</dbReference>
<protein>
    <submittedName>
        <fullName evidence="5">GntR family transcriptional regulator</fullName>
    </submittedName>
</protein>
<dbReference type="Pfam" id="PF07702">
    <property type="entry name" value="UTRA"/>
    <property type="match status" value="1"/>
</dbReference>
<dbReference type="Gene3D" id="1.10.10.10">
    <property type="entry name" value="Winged helix-like DNA-binding domain superfamily/Winged helix DNA-binding domain"/>
    <property type="match status" value="1"/>
</dbReference>
<dbReference type="SUPFAM" id="SSF64288">
    <property type="entry name" value="Chorismate lyase-like"/>
    <property type="match status" value="1"/>
</dbReference>
<dbReference type="PROSITE" id="PS50949">
    <property type="entry name" value="HTH_GNTR"/>
    <property type="match status" value="1"/>
</dbReference>